<evidence type="ECO:0000256" key="1">
    <source>
        <dbReference type="SAM" id="SignalP"/>
    </source>
</evidence>
<dbReference type="Proteomes" id="UP001325680">
    <property type="component" value="Chromosome"/>
</dbReference>
<gene>
    <name evidence="2" type="ORF">U0035_11075</name>
</gene>
<name>A0ABZ0WDD5_9BACT</name>
<dbReference type="InterPro" id="IPR029058">
    <property type="entry name" value="AB_hydrolase_fold"/>
</dbReference>
<dbReference type="EMBL" id="CP139960">
    <property type="protein sequence ID" value="WQD40690.1"/>
    <property type="molecule type" value="Genomic_DNA"/>
</dbReference>
<dbReference type="SUPFAM" id="SSF53474">
    <property type="entry name" value="alpha/beta-Hydrolases"/>
    <property type="match status" value="1"/>
</dbReference>
<reference evidence="2 3" key="1">
    <citation type="submission" date="2023-12" db="EMBL/GenBank/DDBJ databases">
        <title>Genome sequencing and assembly of bacterial species from a model synthetic community.</title>
        <authorList>
            <person name="Hogle S.L."/>
        </authorList>
    </citation>
    <scope>NUCLEOTIDE SEQUENCE [LARGE SCALE GENOMIC DNA]</scope>
    <source>
        <strain evidence="2 3">HAMBI_3031</strain>
    </source>
</reference>
<evidence type="ECO:0000313" key="2">
    <source>
        <dbReference type="EMBL" id="WQD40690.1"/>
    </source>
</evidence>
<evidence type="ECO:0000313" key="3">
    <source>
        <dbReference type="Proteomes" id="UP001325680"/>
    </source>
</evidence>
<evidence type="ECO:0008006" key="4">
    <source>
        <dbReference type="Google" id="ProtNLM"/>
    </source>
</evidence>
<accession>A0ABZ0WDD5</accession>
<protein>
    <recommendedName>
        <fullName evidence="4">Alpha/beta hydrolase</fullName>
    </recommendedName>
</protein>
<feature type="signal peptide" evidence="1">
    <location>
        <begin position="1"/>
        <end position="20"/>
    </location>
</feature>
<organism evidence="2 3">
    <name type="scientific">Niabella yanshanensis</name>
    <dbReference type="NCBI Taxonomy" id="577386"/>
    <lineage>
        <taxon>Bacteria</taxon>
        <taxon>Pseudomonadati</taxon>
        <taxon>Bacteroidota</taxon>
        <taxon>Chitinophagia</taxon>
        <taxon>Chitinophagales</taxon>
        <taxon>Chitinophagaceae</taxon>
        <taxon>Niabella</taxon>
    </lineage>
</organism>
<dbReference type="Gene3D" id="3.40.50.1820">
    <property type="entry name" value="alpha/beta hydrolase"/>
    <property type="match status" value="1"/>
</dbReference>
<proteinExistence type="predicted"/>
<keyword evidence="1" id="KW-0732">Signal</keyword>
<dbReference type="RefSeq" id="WP_114789859.1">
    <property type="nucleotide sequence ID" value="NZ_CP139960.1"/>
</dbReference>
<feature type="chain" id="PRO_5046684655" description="Alpha/beta hydrolase" evidence="1">
    <location>
        <begin position="21"/>
        <end position="303"/>
    </location>
</feature>
<keyword evidence="3" id="KW-1185">Reference proteome</keyword>
<sequence>MFAKLITFLLCLITIQQVGAQTQAPLAQFPSPMLENIRRHERVTFEMEPSKTIILNDILPKPVTIYLPANLRKSKQADLLIHFHGLAPVVAYAAYQYKYPLIAVSVNLGSGSAAYAQPFVNDAAFEKLRQAVLDTVRKHIGRSLPTGKIILSGFSAGYGAIRSILLHPAAFKDIQTVLLLDGLHTSYIPERKVLAEGGLIDSISLDPFIQFAREAINKLSGKKFMFTHSEIFPGTFSSTTETAQYLLQKLNIKTIPVLKWGPLGMQQISKASSGNFSVLGFAGNTAPDHIDHFHGLFHFLHQL</sequence>